<comment type="subcellular location">
    <subcellularLocation>
        <location evidence="1">Cytoplasm</location>
    </subcellularLocation>
</comment>
<evidence type="ECO:0000256" key="3">
    <source>
        <dbReference type="ARBA" id="ARBA00023015"/>
    </source>
</evidence>
<dbReference type="SUPFAM" id="SSF52172">
    <property type="entry name" value="CheY-like"/>
    <property type="match status" value="1"/>
</dbReference>
<evidence type="ECO:0000313" key="9">
    <source>
        <dbReference type="EMBL" id="RKQ12970.1"/>
    </source>
</evidence>
<organism evidence="9 10">
    <name type="scientific">Oceanobacillus bengalensis</name>
    <dbReference type="NCBI Taxonomy" id="1435466"/>
    <lineage>
        <taxon>Bacteria</taxon>
        <taxon>Bacillati</taxon>
        <taxon>Bacillota</taxon>
        <taxon>Bacilli</taxon>
        <taxon>Bacillales</taxon>
        <taxon>Bacillaceae</taxon>
        <taxon>Oceanobacillus</taxon>
    </lineage>
</organism>
<dbReference type="GO" id="GO:0000160">
    <property type="term" value="P:phosphorelay signal transduction system"/>
    <property type="evidence" value="ECO:0007669"/>
    <property type="project" value="InterPro"/>
</dbReference>
<evidence type="ECO:0000256" key="1">
    <source>
        <dbReference type="ARBA" id="ARBA00004496"/>
    </source>
</evidence>
<evidence type="ECO:0000256" key="6">
    <source>
        <dbReference type="PROSITE-ProRule" id="PRU00169"/>
    </source>
</evidence>
<keyword evidence="4 9" id="KW-0238">DNA-binding</keyword>
<comment type="caution">
    <text evidence="9">The sequence shown here is derived from an EMBL/GenBank/DDBJ whole genome shotgun (WGS) entry which is preliminary data.</text>
</comment>
<evidence type="ECO:0000256" key="4">
    <source>
        <dbReference type="ARBA" id="ARBA00023125"/>
    </source>
</evidence>
<dbReference type="PANTHER" id="PTHR43214">
    <property type="entry name" value="TWO-COMPONENT RESPONSE REGULATOR"/>
    <property type="match status" value="1"/>
</dbReference>
<evidence type="ECO:0000313" key="10">
    <source>
        <dbReference type="Proteomes" id="UP000281813"/>
    </source>
</evidence>
<evidence type="ECO:0000259" key="8">
    <source>
        <dbReference type="PROSITE" id="PS50110"/>
    </source>
</evidence>
<accession>A0A494YSL7</accession>
<evidence type="ECO:0000256" key="5">
    <source>
        <dbReference type="ARBA" id="ARBA00023163"/>
    </source>
</evidence>
<dbReference type="OrthoDB" id="9780153at2"/>
<dbReference type="InterPro" id="IPR011006">
    <property type="entry name" value="CheY-like_superfamily"/>
</dbReference>
<dbReference type="Proteomes" id="UP000281813">
    <property type="component" value="Unassembled WGS sequence"/>
</dbReference>
<dbReference type="InterPro" id="IPR000792">
    <property type="entry name" value="Tscrpt_reg_LuxR_C"/>
</dbReference>
<name>A0A494YSL7_9BACI</name>
<dbReference type="InterPro" id="IPR001789">
    <property type="entry name" value="Sig_transdc_resp-reg_receiver"/>
</dbReference>
<dbReference type="PROSITE" id="PS50043">
    <property type="entry name" value="HTH_LUXR_2"/>
    <property type="match status" value="1"/>
</dbReference>
<comment type="caution">
    <text evidence="6">Lacks conserved residue(s) required for the propagation of feature annotation.</text>
</comment>
<dbReference type="PRINTS" id="PR00038">
    <property type="entry name" value="HTHLUXR"/>
</dbReference>
<feature type="domain" description="HTH luxR-type" evidence="7">
    <location>
        <begin position="152"/>
        <end position="217"/>
    </location>
</feature>
<dbReference type="Gene3D" id="3.40.50.2300">
    <property type="match status" value="1"/>
</dbReference>
<evidence type="ECO:0000259" key="7">
    <source>
        <dbReference type="PROSITE" id="PS50043"/>
    </source>
</evidence>
<dbReference type="Pfam" id="PF00196">
    <property type="entry name" value="GerE"/>
    <property type="match status" value="1"/>
</dbReference>
<dbReference type="PROSITE" id="PS50110">
    <property type="entry name" value="RESPONSE_REGULATORY"/>
    <property type="match status" value="1"/>
</dbReference>
<dbReference type="SMART" id="SM00421">
    <property type="entry name" value="HTH_LUXR"/>
    <property type="match status" value="1"/>
</dbReference>
<gene>
    <name evidence="9" type="ORF">D8M05_17405</name>
</gene>
<dbReference type="SUPFAM" id="SSF46894">
    <property type="entry name" value="C-terminal effector domain of the bipartite response regulators"/>
    <property type="match status" value="1"/>
</dbReference>
<keyword evidence="2" id="KW-0597">Phosphoprotein</keyword>
<dbReference type="CDD" id="cd17535">
    <property type="entry name" value="REC_NarL-like"/>
    <property type="match status" value="1"/>
</dbReference>
<evidence type="ECO:0000256" key="2">
    <source>
        <dbReference type="ARBA" id="ARBA00022553"/>
    </source>
</evidence>
<dbReference type="RefSeq" id="WP_121134097.1">
    <property type="nucleotide sequence ID" value="NZ_JBHUFK010000040.1"/>
</dbReference>
<dbReference type="GO" id="GO:0006355">
    <property type="term" value="P:regulation of DNA-templated transcription"/>
    <property type="evidence" value="ECO:0007669"/>
    <property type="project" value="InterPro"/>
</dbReference>
<keyword evidence="5" id="KW-0804">Transcription</keyword>
<sequence length="222" mass="25253">MIRVMFIENQQLFQDGFAAILHKEEEIELVGMAVDGQEAMERFEETNPDVVLISIRKPYLDGIQTIALIKKRNPDVKVIILSASLEDEVVIRGINAGADGFLLGDVFADRLLTAIHEVYQGGNVISGKVANLLVDRIRQLTMDEKQLLVTRLENRGIMLTKRAIDVAYLFMDNQSNKQIANKLYLSEGTVKNYISEIYNRLDIHKRDEAIRYLVKLVRSYGI</sequence>
<feature type="domain" description="Response regulatory" evidence="8">
    <location>
        <begin position="3"/>
        <end position="119"/>
    </location>
</feature>
<dbReference type="CDD" id="cd06170">
    <property type="entry name" value="LuxR_C_like"/>
    <property type="match status" value="1"/>
</dbReference>
<proteinExistence type="predicted"/>
<reference evidence="9 10" key="1">
    <citation type="journal article" date="2015" name="Antonie Van Leeuwenhoek">
        <title>Oceanobacillus bengalensis sp. nov., a bacterium isolated from seawater of the Bay of Bengal.</title>
        <authorList>
            <person name="Yongchang O."/>
            <person name="Xiang W."/>
            <person name="Wang G."/>
        </authorList>
    </citation>
    <scope>NUCLEOTIDE SEQUENCE [LARGE SCALE GENOMIC DNA]</scope>
    <source>
        <strain evidence="9 10">MCCC 1K00260</strain>
    </source>
</reference>
<dbReference type="GO" id="GO:0005737">
    <property type="term" value="C:cytoplasm"/>
    <property type="evidence" value="ECO:0007669"/>
    <property type="project" value="UniProtKB-SubCell"/>
</dbReference>
<protein>
    <submittedName>
        <fullName evidence="9">DNA-binding response regulator</fullName>
    </submittedName>
</protein>
<dbReference type="SMART" id="SM00448">
    <property type="entry name" value="REC"/>
    <property type="match status" value="1"/>
</dbReference>
<dbReference type="InterPro" id="IPR016032">
    <property type="entry name" value="Sig_transdc_resp-reg_C-effctor"/>
</dbReference>
<keyword evidence="3" id="KW-0805">Transcription regulation</keyword>
<dbReference type="Pfam" id="PF00072">
    <property type="entry name" value="Response_reg"/>
    <property type="match status" value="1"/>
</dbReference>
<dbReference type="AlphaFoldDB" id="A0A494YSL7"/>
<keyword evidence="10" id="KW-1185">Reference proteome</keyword>
<dbReference type="InterPro" id="IPR039420">
    <property type="entry name" value="WalR-like"/>
</dbReference>
<dbReference type="GO" id="GO:0003677">
    <property type="term" value="F:DNA binding"/>
    <property type="evidence" value="ECO:0007669"/>
    <property type="project" value="UniProtKB-KW"/>
</dbReference>
<dbReference type="InterPro" id="IPR058245">
    <property type="entry name" value="NreC/VraR/RcsB-like_REC"/>
</dbReference>
<dbReference type="EMBL" id="RBZO01000037">
    <property type="protein sequence ID" value="RKQ12970.1"/>
    <property type="molecule type" value="Genomic_DNA"/>
</dbReference>